<evidence type="ECO:0000256" key="1">
    <source>
        <dbReference type="ARBA" id="ARBA00004141"/>
    </source>
</evidence>
<keyword evidence="10" id="KW-0407">Ion channel</keyword>
<keyword evidence="6" id="KW-0472">Membrane</keyword>
<keyword evidence="13" id="KW-1185">Reference proteome</keyword>
<accession>A0A443Q5R8</accession>
<evidence type="ECO:0000256" key="10">
    <source>
        <dbReference type="ARBA" id="ARBA00023303"/>
    </source>
</evidence>
<keyword evidence="8" id="KW-0325">Glycoprotein</keyword>
<proteinExistence type="predicted"/>
<keyword evidence="5" id="KW-0406">Ion transport</keyword>
<evidence type="ECO:0000313" key="12">
    <source>
        <dbReference type="EMBL" id="RWR98381.1"/>
    </source>
</evidence>
<dbReference type="GO" id="GO:0016020">
    <property type="term" value="C:membrane"/>
    <property type="evidence" value="ECO:0007669"/>
    <property type="project" value="UniProtKB-SubCell"/>
</dbReference>
<keyword evidence="9" id="KW-1071">Ligand-gated ion channel</keyword>
<evidence type="ECO:0000256" key="4">
    <source>
        <dbReference type="ARBA" id="ARBA00022989"/>
    </source>
</evidence>
<evidence type="ECO:0000256" key="5">
    <source>
        <dbReference type="ARBA" id="ARBA00023065"/>
    </source>
</evidence>
<keyword evidence="2" id="KW-0813">Transport</keyword>
<keyword evidence="7 12" id="KW-0675">Receptor</keyword>
<evidence type="ECO:0000256" key="2">
    <source>
        <dbReference type="ARBA" id="ARBA00022448"/>
    </source>
</evidence>
<comment type="caution">
    <text evidence="12">The sequence shown here is derived from an EMBL/GenBank/DDBJ whole genome shotgun (WGS) entry which is preliminary data.</text>
</comment>
<dbReference type="EMBL" id="NCKU01022446">
    <property type="protein sequence ID" value="RWR98381.1"/>
    <property type="molecule type" value="Genomic_DNA"/>
</dbReference>
<reference evidence="12 13" key="1">
    <citation type="journal article" date="2018" name="Gigascience">
        <title>Genomes of trombidid mites reveal novel predicted allergens and laterally-transferred genes associated with secondary metabolism.</title>
        <authorList>
            <person name="Dong X."/>
            <person name="Chaisiri K."/>
            <person name="Xia D."/>
            <person name="Armstrong S.D."/>
            <person name="Fang Y."/>
            <person name="Donnelly M.J."/>
            <person name="Kadowaki T."/>
            <person name="McGarry J.W."/>
            <person name="Darby A.C."/>
            <person name="Makepeace B.L."/>
        </authorList>
    </citation>
    <scope>NUCLEOTIDE SEQUENCE [LARGE SCALE GENOMIC DNA]</scope>
    <source>
        <strain evidence="12">UoL-WK</strain>
    </source>
</reference>
<name>A0A443Q5R8_9ACAR</name>
<dbReference type="InterPro" id="IPR015683">
    <property type="entry name" value="Ionotropic_Glu_rcpt"/>
</dbReference>
<organism evidence="12 13">
    <name type="scientific">Dinothrombium tinctorium</name>
    <dbReference type="NCBI Taxonomy" id="1965070"/>
    <lineage>
        <taxon>Eukaryota</taxon>
        <taxon>Metazoa</taxon>
        <taxon>Ecdysozoa</taxon>
        <taxon>Arthropoda</taxon>
        <taxon>Chelicerata</taxon>
        <taxon>Arachnida</taxon>
        <taxon>Acari</taxon>
        <taxon>Acariformes</taxon>
        <taxon>Trombidiformes</taxon>
        <taxon>Prostigmata</taxon>
        <taxon>Anystina</taxon>
        <taxon>Parasitengona</taxon>
        <taxon>Trombidioidea</taxon>
        <taxon>Trombidiidae</taxon>
        <taxon>Dinothrombium</taxon>
    </lineage>
</organism>
<dbReference type="OrthoDB" id="5984008at2759"/>
<dbReference type="AlphaFoldDB" id="A0A443Q5R8"/>
<evidence type="ECO:0000256" key="3">
    <source>
        <dbReference type="ARBA" id="ARBA00022692"/>
    </source>
</evidence>
<dbReference type="SUPFAM" id="SSF53850">
    <property type="entry name" value="Periplasmic binding protein-like II"/>
    <property type="match status" value="1"/>
</dbReference>
<gene>
    <name evidence="12" type="ORF">B4U79_02967</name>
</gene>
<evidence type="ECO:0000256" key="9">
    <source>
        <dbReference type="ARBA" id="ARBA00023286"/>
    </source>
</evidence>
<protein>
    <submittedName>
        <fullName evidence="12">Glutamate receptor ionotropic: kainate 2-like protein</fullName>
    </submittedName>
</protein>
<dbReference type="GO" id="GO:0015276">
    <property type="term" value="F:ligand-gated monoatomic ion channel activity"/>
    <property type="evidence" value="ECO:0007669"/>
    <property type="project" value="InterPro"/>
</dbReference>
<evidence type="ECO:0000256" key="6">
    <source>
        <dbReference type="ARBA" id="ARBA00023136"/>
    </source>
</evidence>
<keyword evidence="4" id="KW-1133">Transmembrane helix</keyword>
<dbReference type="Proteomes" id="UP000285301">
    <property type="component" value="Unassembled WGS sequence"/>
</dbReference>
<evidence type="ECO:0000256" key="8">
    <source>
        <dbReference type="ARBA" id="ARBA00023180"/>
    </source>
</evidence>
<feature type="non-terminal residue" evidence="12">
    <location>
        <position position="43"/>
    </location>
</feature>
<dbReference type="InterPro" id="IPR019594">
    <property type="entry name" value="Glu/Gly-bd"/>
</dbReference>
<dbReference type="PANTHER" id="PTHR18966">
    <property type="entry name" value="IONOTROPIC GLUTAMATE RECEPTOR"/>
    <property type="match status" value="1"/>
</dbReference>
<keyword evidence="3" id="KW-0812">Transmembrane</keyword>
<dbReference type="Gene3D" id="3.40.190.10">
    <property type="entry name" value="Periplasmic binding protein-like II"/>
    <property type="match status" value="1"/>
</dbReference>
<feature type="domain" description="Ionotropic glutamate receptor L-glutamate and glycine-binding" evidence="11">
    <location>
        <begin position="1"/>
        <end position="43"/>
    </location>
</feature>
<dbReference type="Pfam" id="PF10613">
    <property type="entry name" value="Lig_chan-Glu_bd"/>
    <property type="match status" value="1"/>
</dbReference>
<evidence type="ECO:0000256" key="7">
    <source>
        <dbReference type="ARBA" id="ARBA00023170"/>
    </source>
</evidence>
<sequence>MRDLIDGRADMAISDLTITHERAKAVDFTMPFMSLGISILIKK</sequence>
<evidence type="ECO:0000313" key="13">
    <source>
        <dbReference type="Proteomes" id="UP000285301"/>
    </source>
</evidence>
<evidence type="ECO:0000259" key="11">
    <source>
        <dbReference type="Pfam" id="PF10613"/>
    </source>
</evidence>
<comment type="subcellular location">
    <subcellularLocation>
        <location evidence="1">Membrane</location>
        <topology evidence="1">Multi-pass membrane protein</topology>
    </subcellularLocation>
</comment>